<name>A0ABS4EB94_9FIRM</name>
<evidence type="ECO:0000313" key="1">
    <source>
        <dbReference type="EMBL" id="MBP1855211.1"/>
    </source>
</evidence>
<reference evidence="1 2" key="1">
    <citation type="submission" date="2021-03" db="EMBL/GenBank/DDBJ databases">
        <title>Genomic Encyclopedia of Type Strains, Phase IV (KMG-IV): sequencing the most valuable type-strain genomes for metagenomic binning, comparative biology and taxonomic classification.</title>
        <authorList>
            <person name="Goeker M."/>
        </authorList>
    </citation>
    <scope>NUCLEOTIDE SEQUENCE [LARGE SCALE GENOMIC DNA]</scope>
    <source>
        <strain evidence="1 2">DSM 1289</strain>
    </source>
</reference>
<dbReference type="InterPro" id="IPR025234">
    <property type="entry name" value="YjzH-like"/>
</dbReference>
<protein>
    <recommendedName>
        <fullName evidence="3">DUF4177 domain-containing protein</fullName>
    </recommendedName>
</protein>
<dbReference type="RefSeq" id="WP_209456664.1">
    <property type="nucleotide sequence ID" value="NZ_BAAACS010000002.1"/>
</dbReference>
<gene>
    <name evidence="1" type="ORF">J2Z43_001604</name>
</gene>
<evidence type="ECO:0008006" key="3">
    <source>
        <dbReference type="Google" id="ProtNLM"/>
    </source>
</evidence>
<dbReference type="Proteomes" id="UP000767291">
    <property type="component" value="Unassembled WGS sequence"/>
</dbReference>
<comment type="caution">
    <text evidence="1">The sequence shown here is derived from an EMBL/GenBank/DDBJ whole genome shotgun (WGS) entry which is preliminary data.</text>
</comment>
<keyword evidence="2" id="KW-1185">Reference proteome</keyword>
<accession>A0ABS4EB94</accession>
<evidence type="ECO:0000313" key="2">
    <source>
        <dbReference type="Proteomes" id="UP000767291"/>
    </source>
</evidence>
<sequence length="60" mass="7083">MKKFEYKFIQLYAQDGINIKLASKNKAEALEEFFNPLGREGWELVHIHLMEGLAVFKREI</sequence>
<dbReference type="Pfam" id="PF13783">
    <property type="entry name" value="DUF4177"/>
    <property type="match status" value="1"/>
</dbReference>
<organism evidence="1 2">
    <name type="scientific">Metaclostridioides mangenotii</name>
    <dbReference type="NCBI Taxonomy" id="1540"/>
    <lineage>
        <taxon>Bacteria</taxon>
        <taxon>Bacillati</taxon>
        <taxon>Bacillota</taxon>
        <taxon>Clostridia</taxon>
        <taxon>Peptostreptococcales</taxon>
        <taxon>Peptostreptococcaceae</taxon>
        <taxon>Metaclostridioides</taxon>
    </lineage>
</organism>
<dbReference type="EMBL" id="JAGGJX010000002">
    <property type="protein sequence ID" value="MBP1855211.1"/>
    <property type="molecule type" value="Genomic_DNA"/>
</dbReference>
<proteinExistence type="predicted"/>